<dbReference type="AlphaFoldDB" id="A0A1H0PLA5"/>
<accession>A0A1H0PLA5</accession>
<feature type="transmembrane region" description="Helical" evidence="1">
    <location>
        <begin position="58"/>
        <end position="75"/>
    </location>
</feature>
<reference evidence="2 3" key="1">
    <citation type="submission" date="2016-10" db="EMBL/GenBank/DDBJ databases">
        <authorList>
            <person name="de Groot N.N."/>
        </authorList>
    </citation>
    <scope>NUCLEOTIDE SEQUENCE [LARGE SCALE GENOMIC DNA]</scope>
    <source>
        <strain evidence="2 3">DSM 12130</strain>
    </source>
</reference>
<sequence>MIDNSFSAYTGKIIKFYNLPVLGFGIIASSFFMVFWTLSLSLVFGANSNPYTDLLSEFFLHVFTSVYLQYIQSITKRQ</sequence>
<gene>
    <name evidence="2" type="ORF">SAMN05660330_01708</name>
</gene>
<name>A0A1H0PLA5_9BACT</name>
<evidence type="ECO:0000313" key="3">
    <source>
        <dbReference type="Proteomes" id="UP000199073"/>
    </source>
</evidence>
<dbReference type="Proteomes" id="UP000199073">
    <property type="component" value="Unassembled WGS sequence"/>
</dbReference>
<dbReference type="EMBL" id="FNJI01000009">
    <property type="protein sequence ID" value="SDP05408.1"/>
    <property type="molecule type" value="Genomic_DNA"/>
</dbReference>
<feature type="transmembrane region" description="Helical" evidence="1">
    <location>
        <begin position="21"/>
        <end position="46"/>
    </location>
</feature>
<proteinExistence type="predicted"/>
<evidence type="ECO:0000313" key="2">
    <source>
        <dbReference type="EMBL" id="SDP05408.1"/>
    </source>
</evidence>
<keyword evidence="3" id="KW-1185">Reference proteome</keyword>
<keyword evidence="1" id="KW-0472">Membrane</keyword>
<protein>
    <submittedName>
        <fullName evidence="2">Uncharacterized protein</fullName>
    </submittedName>
</protein>
<organism evidence="2 3">
    <name type="scientific">Desulforhopalus singaporensis</name>
    <dbReference type="NCBI Taxonomy" id="91360"/>
    <lineage>
        <taxon>Bacteria</taxon>
        <taxon>Pseudomonadati</taxon>
        <taxon>Thermodesulfobacteriota</taxon>
        <taxon>Desulfobulbia</taxon>
        <taxon>Desulfobulbales</taxon>
        <taxon>Desulfocapsaceae</taxon>
        <taxon>Desulforhopalus</taxon>
    </lineage>
</organism>
<keyword evidence="1" id="KW-1133">Transmembrane helix</keyword>
<evidence type="ECO:0000256" key="1">
    <source>
        <dbReference type="SAM" id="Phobius"/>
    </source>
</evidence>
<keyword evidence="1" id="KW-0812">Transmembrane</keyword>